<dbReference type="Proteomes" id="UP000677152">
    <property type="component" value="Chromosome"/>
</dbReference>
<sequence length="837" mass="86920">MSGSARGGRSGVEWRVWPKGAPEVGRRGDREPLRGSGSPDSRVRGREHENRARSGRRNRVRRAGRARFPGGATALLAASSAVVGGLSYGCALLMAHLLPPAEYTAFGAAQSLLTAVGVGIGALVPLPLARAVRENPAGSDLRRDGIAFAVLVSVLAGVVGAVVAAVTATSFAAPGTALLVGAAAFAVACTAPGWGWLQGEGRFHVYAGASVAEVALRLGCSLLLVGIGAGGPLVAYALGALAAVGFSTRYLRPDLGLRLGVRRLGVLREAGRWRETGGVAAVQLVVAGLLCADSVLVAALDAGAGGYQAVAALAKAPVFVATAAVVVNFPSLRGNPAAAGSALRSFARLAVPCALLLAVLPAGPLLPERYAASAGLLPWLALACLGYGAVSVLAVVLLAARWRARVALALTGAAVLVGTGLAGGWHLAGTRGVAVGGAAGSAVAALVALLLAAPLLRRAPAPLPRPARDGRIRVLHLGFEDPAAPGAGGGSVRTHEVNRRLVARGHEVTVLTTRFPGCADRTQDGVRYVHIGPFAGRTRLSRFLGYAMALPREARRRDCDLVVEDFCAPVSSLAAPRWTGRPTIGVVQWLNAREKAREYRVPVHWVERYGVRSHRRLVAVSRGIAERLVALNPDVLVRVVANGVAQGAFEVTAPRSADVVFVGRLEIAQKGLDLLLRSWALARHRVPGSLVLAGSGPDEARVRALVAELGLADRVRFVGWVSGEEKFRLMAGARVVAVPSRYETFGIVALEALATGTPVAAFDIPCLREIVPEQAGELAPSFDVAAYADVLARVDGRCDGGDEARKRFAGRYRWDGLAVEQERVYLDAVANGSGRTG</sequence>
<feature type="transmembrane region" description="Helical" evidence="4">
    <location>
        <begin position="433"/>
        <end position="456"/>
    </location>
</feature>
<feature type="transmembrane region" description="Helical" evidence="4">
    <location>
        <begin position="146"/>
        <end position="171"/>
    </location>
</feature>
<dbReference type="Gene3D" id="3.40.50.2000">
    <property type="entry name" value="Glycogen Phosphorylase B"/>
    <property type="match status" value="2"/>
</dbReference>
<keyword evidence="2 6" id="KW-0808">Transferase</keyword>
<name>A0AA45L5Z0_9PSEU</name>
<gene>
    <name evidence="6" type="ORF">KCV87_30625</name>
</gene>
<proteinExistence type="predicted"/>
<dbReference type="InterPro" id="IPR050194">
    <property type="entry name" value="Glycosyltransferase_grp1"/>
</dbReference>
<feature type="transmembrane region" description="Helical" evidence="4">
    <location>
        <begin position="349"/>
        <end position="367"/>
    </location>
</feature>
<dbReference type="EC" id="2.4.-.-" evidence="6"/>
<feature type="transmembrane region" description="Helical" evidence="4">
    <location>
        <begin position="406"/>
        <end position="427"/>
    </location>
</feature>
<dbReference type="Pfam" id="PF13439">
    <property type="entry name" value="Glyco_transf_4"/>
    <property type="match status" value="1"/>
</dbReference>
<feature type="transmembrane region" description="Helical" evidence="4">
    <location>
        <begin position="306"/>
        <end position="329"/>
    </location>
</feature>
<evidence type="ECO:0000259" key="5">
    <source>
        <dbReference type="Pfam" id="PF13439"/>
    </source>
</evidence>
<dbReference type="CDD" id="cd03801">
    <property type="entry name" value="GT4_PimA-like"/>
    <property type="match status" value="1"/>
</dbReference>
<feature type="transmembrane region" description="Helical" evidence="4">
    <location>
        <begin position="379"/>
        <end position="399"/>
    </location>
</feature>
<evidence type="ECO:0000313" key="7">
    <source>
        <dbReference type="Proteomes" id="UP000677152"/>
    </source>
</evidence>
<dbReference type="SUPFAM" id="SSF53756">
    <property type="entry name" value="UDP-Glycosyltransferase/glycogen phosphorylase"/>
    <property type="match status" value="1"/>
</dbReference>
<feature type="region of interest" description="Disordered" evidence="3">
    <location>
        <begin position="1"/>
        <end position="64"/>
    </location>
</feature>
<feature type="compositionally biased region" description="Basic residues" evidence="3">
    <location>
        <begin position="53"/>
        <end position="64"/>
    </location>
</feature>
<accession>A0AA45L5Z0</accession>
<keyword evidence="1 6" id="KW-0328">Glycosyltransferase</keyword>
<evidence type="ECO:0000256" key="4">
    <source>
        <dbReference type="SAM" id="Phobius"/>
    </source>
</evidence>
<organism evidence="6 7">
    <name type="scientific">Actinosynnema pretiosum subsp. pretiosum</name>
    <dbReference type="NCBI Taxonomy" id="103721"/>
    <lineage>
        <taxon>Bacteria</taxon>
        <taxon>Bacillati</taxon>
        <taxon>Actinomycetota</taxon>
        <taxon>Actinomycetes</taxon>
        <taxon>Pseudonocardiales</taxon>
        <taxon>Pseudonocardiaceae</taxon>
        <taxon>Actinosynnema</taxon>
    </lineage>
</organism>
<feature type="transmembrane region" description="Helical" evidence="4">
    <location>
        <begin position="71"/>
        <end position="97"/>
    </location>
</feature>
<dbReference type="Pfam" id="PF13692">
    <property type="entry name" value="Glyco_trans_1_4"/>
    <property type="match status" value="1"/>
</dbReference>
<feature type="transmembrane region" description="Helical" evidence="4">
    <location>
        <begin position="103"/>
        <end position="126"/>
    </location>
</feature>
<dbReference type="PANTHER" id="PTHR45947">
    <property type="entry name" value="SULFOQUINOVOSYL TRANSFERASE SQD2"/>
    <property type="match status" value="1"/>
</dbReference>
<keyword evidence="4" id="KW-1133">Transmembrane helix</keyword>
<dbReference type="PANTHER" id="PTHR45947:SF3">
    <property type="entry name" value="SULFOQUINOVOSYL TRANSFERASE SQD2"/>
    <property type="match status" value="1"/>
</dbReference>
<dbReference type="AlphaFoldDB" id="A0AA45L5Z0"/>
<dbReference type="EMBL" id="CP073249">
    <property type="protein sequence ID" value="QUF03683.1"/>
    <property type="molecule type" value="Genomic_DNA"/>
</dbReference>
<protein>
    <submittedName>
        <fullName evidence="6">Glycosyltransferase</fullName>
        <ecNumber evidence="6">2.4.-.-</ecNumber>
    </submittedName>
</protein>
<feature type="domain" description="Glycosyltransferase subfamily 4-like N-terminal" evidence="5">
    <location>
        <begin position="488"/>
        <end position="644"/>
    </location>
</feature>
<dbReference type="GO" id="GO:1901137">
    <property type="term" value="P:carbohydrate derivative biosynthetic process"/>
    <property type="evidence" value="ECO:0007669"/>
    <property type="project" value="UniProtKB-ARBA"/>
</dbReference>
<evidence type="ECO:0000256" key="2">
    <source>
        <dbReference type="ARBA" id="ARBA00022679"/>
    </source>
</evidence>
<reference evidence="6" key="1">
    <citation type="submission" date="2021-04" db="EMBL/GenBank/DDBJ databases">
        <title>Genomic sequence of Actinosynnema pretiosum subsp. pretiosum ATCC 31280 (C-14919).</title>
        <authorList>
            <person name="Bai L."/>
            <person name="Wang X."/>
            <person name="Xiao Y."/>
        </authorList>
    </citation>
    <scope>NUCLEOTIDE SEQUENCE</scope>
    <source>
        <strain evidence="6">ATCC 31280</strain>
    </source>
</reference>
<dbReference type="GO" id="GO:0016757">
    <property type="term" value="F:glycosyltransferase activity"/>
    <property type="evidence" value="ECO:0007669"/>
    <property type="project" value="UniProtKB-KW"/>
</dbReference>
<evidence type="ECO:0000256" key="1">
    <source>
        <dbReference type="ARBA" id="ARBA00022676"/>
    </source>
</evidence>
<feature type="compositionally biased region" description="Basic and acidic residues" evidence="3">
    <location>
        <begin position="24"/>
        <end position="33"/>
    </location>
</feature>
<keyword evidence="4" id="KW-0812">Transmembrane</keyword>
<evidence type="ECO:0000313" key="6">
    <source>
        <dbReference type="EMBL" id="QUF03683.1"/>
    </source>
</evidence>
<dbReference type="InterPro" id="IPR028098">
    <property type="entry name" value="Glyco_trans_4-like_N"/>
</dbReference>
<evidence type="ECO:0000256" key="3">
    <source>
        <dbReference type="SAM" id="MobiDB-lite"/>
    </source>
</evidence>
<feature type="compositionally biased region" description="Gly residues" evidence="3">
    <location>
        <begin position="1"/>
        <end position="10"/>
    </location>
</feature>
<keyword evidence="4" id="KW-0472">Membrane</keyword>
<feature type="transmembrane region" description="Helical" evidence="4">
    <location>
        <begin position="177"/>
        <end position="197"/>
    </location>
</feature>
<feature type="compositionally biased region" description="Basic and acidic residues" evidence="3">
    <location>
        <begin position="41"/>
        <end position="52"/>
    </location>
</feature>